<accession>A0AAW0E8D3</accession>
<gene>
    <name evidence="3" type="ORF">VNI00_000461</name>
</gene>
<dbReference type="InterPro" id="IPR045341">
    <property type="entry name" value="DUF6532"/>
</dbReference>
<reference evidence="3 4" key="1">
    <citation type="submission" date="2024-01" db="EMBL/GenBank/DDBJ databases">
        <title>A draft genome for a cacao thread blight-causing isolate of Paramarasmius palmivorus.</title>
        <authorList>
            <person name="Baruah I.K."/>
            <person name="Bukari Y."/>
            <person name="Amoako-Attah I."/>
            <person name="Meinhardt L.W."/>
            <person name="Bailey B.A."/>
            <person name="Cohen S.P."/>
        </authorList>
    </citation>
    <scope>NUCLEOTIDE SEQUENCE [LARGE SCALE GENOMIC DNA]</scope>
    <source>
        <strain evidence="3 4">GH-12</strain>
    </source>
</reference>
<organism evidence="3 4">
    <name type="scientific">Paramarasmius palmivorus</name>
    <dbReference type="NCBI Taxonomy" id="297713"/>
    <lineage>
        <taxon>Eukaryota</taxon>
        <taxon>Fungi</taxon>
        <taxon>Dikarya</taxon>
        <taxon>Basidiomycota</taxon>
        <taxon>Agaricomycotina</taxon>
        <taxon>Agaricomycetes</taxon>
        <taxon>Agaricomycetidae</taxon>
        <taxon>Agaricales</taxon>
        <taxon>Marasmiineae</taxon>
        <taxon>Marasmiaceae</taxon>
        <taxon>Paramarasmius</taxon>
    </lineage>
</organism>
<feature type="compositionally biased region" description="Low complexity" evidence="1">
    <location>
        <begin position="1"/>
        <end position="13"/>
    </location>
</feature>
<feature type="compositionally biased region" description="Acidic residues" evidence="1">
    <location>
        <begin position="89"/>
        <end position="122"/>
    </location>
</feature>
<dbReference type="AlphaFoldDB" id="A0AAW0E8D3"/>
<keyword evidence="4" id="KW-1185">Reference proteome</keyword>
<protein>
    <recommendedName>
        <fullName evidence="2">DUF6532 domain-containing protein</fullName>
    </recommendedName>
</protein>
<evidence type="ECO:0000259" key="2">
    <source>
        <dbReference type="Pfam" id="PF20149"/>
    </source>
</evidence>
<proteinExistence type="predicted"/>
<evidence type="ECO:0000256" key="1">
    <source>
        <dbReference type="SAM" id="MobiDB-lite"/>
    </source>
</evidence>
<feature type="compositionally biased region" description="Polar residues" evidence="1">
    <location>
        <begin position="273"/>
        <end position="284"/>
    </location>
</feature>
<feature type="region of interest" description="Disordered" evidence="1">
    <location>
        <begin position="1"/>
        <end position="316"/>
    </location>
</feature>
<feature type="domain" description="DUF6532" evidence="2">
    <location>
        <begin position="363"/>
        <end position="583"/>
    </location>
</feature>
<name>A0AAW0E8D3_9AGAR</name>
<dbReference type="Pfam" id="PF20149">
    <property type="entry name" value="DUF6532"/>
    <property type="match status" value="1"/>
</dbReference>
<feature type="compositionally biased region" description="Polar residues" evidence="1">
    <location>
        <begin position="211"/>
        <end position="226"/>
    </location>
</feature>
<dbReference type="EMBL" id="JAYKXP010000002">
    <property type="protein sequence ID" value="KAK7060729.1"/>
    <property type="molecule type" value="Genomic_DNA"/>
</dbReference>
<feature type="compositionally biased region" description="Low complexity" evidence="1">
    <location>
        <begin position="167"/>
        <end position="194"/>
    </location>
</feature>
<dbReference type="Proteomes" id="UP001383192">
    <property type="component" value="Unassembled WGS sequence"/>
</dbReference>
<evidence type="ECO:0000313" key="3">
    <source>
        <dbReference type="EMBL" id="KAK7060729.1"/>
    </source>
</evidence>
<comment type="caution">
    <text evidence="3">The sequence shown here is derived from an EMBL/GenBank/DDBJ whole genome shotgun (WGS) entry which is preliminary data.</text>
</comment>
<feature type="compositionally biased region" description="Polar residues" evidence="1">
    <location>
        <begin position="233"/>
        <end position="247"/>
    </location>
</feature>
<sequence length="630" mass="70511">MSSRAAKAAATRAKNQERQREEEARLQAQVSQQKANGGRSSKRKAPQAWTDKSSRISKAAKTDPVSQSNVAPRQAQYREPAAETRYSDSESDDDKSDSNPDSEEEYTREVDDEACEESEDDLGYVSPQELQTTMAAEAPRFIRMHQRAGQLLDNQDQDSEDPEILPSSSQRRSISANSGSGHHSSSIIDPPVSDDNADNVFPASDVIDESPVQQSARSMPLRTNHNNSERTSSRLQTPLQPRTNTNNRSHRAVHVGSHPGRERRARSGPEQASVPSASSATTLQPAKPGALQKRFENEAPTVTRSMPDKVSRKPLQARKGTVNIQLEPIQWPPHASLVPHPQGGSSIKLLSQSPEIIKVVHVAIEAAKIKLILLNAFPTASESVKITRDSLMAAASSLDQEYPKQGYRDIKKRFKFPDIDFMDALGRVISNRFSSTRGTAKELGEALLVGYELTCDPEVAGARAQILLTEDNYVYPGTWEPSIRSRTQFREVDKLRPYSSAPVIACMRSLCRRFQVQRSHEFFSSTIEDLQDELEITPGLVALASTIMFALIREWRTGERVREDFEGNKFSRCYEGHILWLRKSREANSFNYHRMMHKLHDTVFANTSDELEMVHSLPLDLINQDGFYAD</sequence>
<feature type="compositionally biased region" description="Basic and acidic residues" evidence="1">
    <location>
        <begin position="14"/>
        <end position="25"/>
    </location>
</feature>
<evidence type="ECO:0000313" key="4">
    <source>
        <dbReference type="Proteomes" id="UP001383192"/>
    </source>
</evidence>
<feature type="compositionally biased region" description="Polar residues" evidence="1">
    <location>
        <begin position="30"/>
        <end position="39"/>
    </location>
</feature>